<reference evidence="1 2" key="1">
    <citation type="submission" date="2020-07" db="EMBL/GenBank/DDBJ databases">
        <authorList>
            <person name="Feng H."/>
        </authorList>
    </citation>
    <scope>NUCLEOTIDE SEQUENCE [LARGE SCALE GENOMIC DNA]</scope>
    <source>
        <strain evidence="2">s-10</strain>
    </source>
</reference>
<accession>A0A7W1WU59</accession>
<dbReference type="AlphaFoldDB" id="A0A7W1WU59"/>
<dbReference type="InterPro" id="IPR016024">
    <property type="entry name" value="ARM-type_fold"/>
</dbReference>
<dbReference type="SUPFAM" id="SSF48371">
    <property type="entry name" value="ARM repeat"/>
    <property type="match status" value="1"/>
</dbReference>
<dbReference type="Proteomes" id="UP000535491">
    <property type="component" value="Unassembled WGS sequence"/>
</dbReference>
<comment type="caution">
    <text evidence="1">The sequence shown here is derived from an EMBL/GenBank/DDBJ whole genome shotgun (WGS) entry which is preliminary data.</text>
</comment>
<name>A0A7W1WU59_9BACL</name>
<evidence type="ECO:0000313" key="2">
    <source>
        <dbReference type="Proteomes" id="UP000535491"/>
    </source>
</evidence>
<proteinExistence type="predicted"/>
<sequence length="771" mass="90705">MSLANGDKDQYRGQDKEERFRAWWEQEEQIKELPSDLETLLDDGNEETFRKMVVQLQERPNGVILWELYLCAKPAARQIIHNVLQGNVYKYLCPDHFRYIKAIYKLAEKKLDSQIWGLLARIFDVYRGTLENGGVYSNATYRYLRRRTWRTLRKLGETGDSNFVRFAVDTLIHYTEADTQEHRFCCNRENLVRLWLFNHLLFRHSSRLICHYSSRWDYVNKPLQECPAEREEAFPQLWDRHPDQLWRLIKEAKHSRVICFAIQALKTGNPPYVESLPSEAMIPLLDEDKTPKRDFACRELLRRQDSYHPDINVLYRIIDNHCSDLSLMEQGVQYIEEHACKWPSQLSAELVCRLLGSKKERSTLWYWNAIYRLIEGPLLPALRDEASLPLADQFLNHFHPLIQQIADDILAHLSWEKSPFTTEELLPCLQAGRYEVREAARQALLNNLHHLTVDVQTLIKWIYIPYEDNHVFLTQFFSTHLFTLVPLLPELIQQLWVRMIRSDTPQVIRDYIHKDLLGSLFFEELVWIPANRVIHLINNRDQGLQELGTRMLARMTSAALKIEELSQLAQSRLFAVRERARKWLDEQAGGISIEWWVQLAETDWEDTREWVFRHMERKYGEELPAEFIYGLLDSSIEVVRQRGLEWAKKVEGQLDLHELVIRMWESPHPTIFHYALDKAKQLSWDEEYLGQLELLLRKVLFQVNRGRKAKETALDLLGKLGGEGGPQSEMAVRVLSDFARNGGKRDFERVMVLITRLRSVVPGIDLPVVIS</sequence>
<dbReference type="EMBL" id="JACEIQ010000023">
    <property type="protein sequence ID" value="MBA4496087.1"/>
    <property type="molecule type" value="Genomic_DNA"/>
</dbReference>
<gene>
    <name evidence="1" type="ORF">H1191_17550</name>
</gene>
<keyword evidence="2" id="KW-1185">Reference proteome</keyword>
<protein>
    <submittedName>
        <fullName evidence="1">Uncharacterized protein</fullName>
    </submittedName>
</protein>
<dbReference type="RefSeq" id="WP_181754181.1">
    <property type="nucleotide sequence ID" value="NZ_JACEIQ010000023.1"/>
</dbReference>
<evidence type="ECO:0000313" key="1">
    <source>
        <dbReference type="EMBL" id="MBA4496087.1"/>
    </source>
</evidence>
<organism evidence="1 2">
    <name type="scientific">Paenactinomyces guangxiensis</name>
    <dbReference type="NCBI Taxonomy" id="1490290"/>
    <lineage>
        <taxon>Bacteria</taxon>
        <taxon>Bacillati</taxon>
        <taxon>Bacillota</taxon>
        <taxon>Bacilli</taxon>
        <taxon>Bacillales</taxon>
        <taxon>Thermoactinomycetaceae</taxon>
        <taxon>Paenactinomyces</taxon>
    </lineage>
</organism>